<dbReference type="SUPFAM" id="SSF55729">
    <property type="entry name" value="Acyl-CoA N-acyltransferases (Nat)"/>
    <property type="match status" value="1"/>
</dbReference>
<dbReference type="AlphaFoldDB" id="A0A5N6WJV9"/>
<dbReference type="PANTHER" id="PTHR42087">
    <property type="entry name" value="ILP IS AN APOPTOSIS INHIBITOR"/>
    <property type="match status" value="1"/>
</dbReference>
<reference evidence="2" key="1">
    <citation type="submission" date="2019-04" db="EMBL/GenBank/DDBJ databases">
        <title>Friends and foes A comparative genomics studyof 23 Aspergillus species from section Flavi.</title>
        <authorList>
            <consortium name="DOE Joint Genome Institute"/>
            <person name="Kjaerbolling I."/>
            <person name="Vesth T."/>
            <person name="Frisvad J.C."/>
            <person name="Nybo J.L."/>
            <person name="Theobald S."/>
            <person name="Kildgaard S."/>
            <person name="Isbrandt T."/>
            <person name="Kuo A."/>
            <person name="Sato A."/>
            <person name="Lyhne E.K."/>
            <person name="Kogle M.E."/>
            <person name="Wiebenga A."/>
            <person name="Kun R.S."/>
            <person name="Lubbers R.J."/>
            <person name="Makela M.R."/>
            <person name="Barry K."/>
            <person name="Chovatia M."/>
            <person name="Clum A."/>
            <person name="Daum C."/>
            <person name="Haridas S."/>
            <person name="He G."/>
            <person name="LaButti K."/>
            <person name="Lipzen A."/>
            <person name="Mondo S."/>
            <person name="Riley R."/>
            <person name="Salamov A."/>
            <person name="Simmons B.A."/>
            <person name="Magnuson J.K."/>
            <person name="Henrissat B."/>
            <person name="Mortensen U.H."/>
            <person name="Larsen T.O."/>
            <person name="Devries R.P."/>
            <person name="Grigoriev I.V."/>
            <person name="Machida M."/>
            <person name="Baker S.E."/>
            <person name="Andersen M.R."/>
        </authorList>
    </citation>
    <scope>NUCLEOTIDE SEQUENCE [LARGE SCALE GENOMIC DNA]</scope>
    <source>
        <strain evidence="2">CBS 130017</strain>
    </source>
</reference>
<sequence>MDVQGSGRECWESSPCMEIHESSPLASIAYHSPKSIGLDSEFNGHGQAPAVCVSESPCEYDMSPNRGMLTPTEEPPVDAEFSQVDLNEWYPRYWACMQHFLSQGQHSPQVQSLAAFVNIRLPYQRSTVPVIGFPAPQNMDSGVEGTYNAPSLRPFIRRLIVTGYDTPSVLQAFFGDDWQAGVGCVCKQERINYLFTAKSGGWTSTKAAYDMLPDEQTPFLRPLRDATEEELRIAESRWTPLRILKPRDLLYSVGEDDHGNCTGRFGYELIDSFLRAIAYNAIYKDQPGTPAMSFDGLKHGACRLARKYSSLKLIISPLSYPASDGSPKAFLGVSYRADAPTSPWLAAYVDLFAGRETQIVIYSSLEAQATSPVLESDFVSILRASRESLELARAQLLALLSHVKTYLLPDYLSSIQSTGSSLLPNNLGRDPASKHSGLIPAPPPQAFLIGNLHTGLFSLLRASGDYTHSDPVPGLRVHRFDNPPYVKYLFRGQDFVIDSSDSSDSPGRALAPLPDGFRFTDKEGRIGVQPHQYDLIRFRTNVPRSRGTLTKLPGVTIYSDCETQLQPHLSDSSDAAENSSDRAPLGEIPIAWAFLGIDGSLATLHVEPEYRGQKLALHVSKEAMRRGMAEGGIWRHCGEEGEAWVHANVLESNIASRRVMEKLGGDIGWTCTLQNAVRASENYAYRTDNIS</sequence>
<dbReference type="EMBL" id="ML741880">
    <property type="protein sequence ID" value="KAE8321111.1"/>
    <property type="molecule type" value="Genomic_DNA"/>
</dbReference>
<dbReference type="PANTHER" id="PTHR42087:SF2">
    <property type="match status" value="1"/>
</dbReference>
<organism evidence="1 2">
    <name type="scientific">Aspergillus sergii</name>
    <dbReference type="NCBI Taxonomy" id="1034303"/>
    <lineage>
        <taxon>Eukaryota</taxon>
        <taxon>Fungi</taxon>
        <taxon>Dikarya</taxon>
        <taxon>Ascomycota</taxon>
        <taxon>Pezizomycotina</taxon>
        <taxon>Eurotiomycetes</taxon>
        <taxon>Eurotiomycetidae</taxon>
        <taxon>Eurotiales</taxon>
        <taxon>Aspergillaceae</taxon>
        <taxon>Aspergillus</taxon>
        <taxon>Aspergillus subgen. Circumdati</taxon>
    </lineage>
</organism>
<name>A0A5N6WJV9_9EURO</name>
<evidence type="ECO:0000313" key="1">
    <source>
        <dbReference type="EMBL" id="KAE8321111.1"/>
    </source>
</evidence>
<dbReference type="Proteomes" id="UP000325945">
    <property type="component" value="Unassembled WGS sequence"/>
</dbReference>
<gene>
    <name evidence="1" type="ORF">BDV39DRAFT_197870</name>
</gene>
<accession>A0A5N6WJV9</accession>
<proteinExistence type="predicted"/>
<evidence type="ECO:0000313" key="2">
    <source>
        <dbReference type="Proteomes" id="UP000325945"/>
    </source>
</evidence>
<dbReference type="InterPro" id="IPR053267">
    <property type="entry name" value="Verrucosidin_biosynth-assoc"/>
</dbReference>
<dbReference type="InterPro" id="IPR016181">
    <property type="entry name" value="Acyl_CoA_acyltransferase"/>
</dbReference>
<protein>
    <submittedName>
        <fullName evidence="1">Uncharacterized protein</fullName>
    </submittedName>
</protein>
<dbReference type="Gene3D" id="3.40.630.30">
    <property type="match status" value="1"/>
</dbReference>
<keyword evidence="2" id="KW-1185">Reference proteome</keyword>